<evidence type="ECO:0000256" key="7">
    <source>
        <dbReference type="SAM" id="MobiDB-lite"/>
    </source>
</evidence>
<comment type="subcellular location">
    <subcellularLocation>
        <location evidence="1">Cell membrane</location>
        <topology evidence="1">Multi-pass membrane protein</topology>
    </subcellularLocation>
</comment>
<evidence type="ECO:0000256" key="5">
    <source>
        <dbReference type="ARBA" id="ARBA00022989"/>
    </source>
</evidence>
<evidence type="ECO:0000256" key="1">
    <source>
        <dbReference type="ARBA" id="ARBA00004651"/>
    </source>
</evidence>
<evidence type="ECO:0000259" key="10">
    <source>
        <dbReference type="Pfam" id="PF12704"/>
    </source>
</evidence>
<dbReference type="AlphaFoldDB" id="A0A4Z0NVR3"/>
<evidence type="ECO:0000256" key="4">
    <source>
        <dbReference type="ARBA" id="ARBA00022692"/>
    </source>
</evidence>
<keyword evidence="5 8" id="KW-1133">Transmembrane helix</keyword>
<reference evidence="11 12" key="1">
    <citation type="submission" date="2019-04" db="EMBL/GenBank/DDBJ databases">
        <authorList>
            <person name="Feng G."/>
            <person name="Zhu H."/>
        </authorList>
    </citation>
    <scope>NUCLEOTIDE SEQUENCE [LARGE SCALE GENOMIC DNA]</scope>
    <source>
        <strain evidence="11 12">6HR-1</strain>
    </source>
</reference>
<feature type="transmembrane region" description="Helical" evidence="8">
    <location>
        <begin position="426"/>
        <end position="447"/>
    </location>
</feature>
<dbReference type="Pfam" id="PF02687">
    <property type="entry name" value="FtsX"/>
    <property type="match status" value="1"/>
</dbReference>
<keyword evidence="4 8" id="KW-0812">Transmembrane</keyword>
<dbReference type="InterPro" id="IPR025857">
    <property type="entry name" value="MacB_PCD"/>
</dbReference>
<organism evidence="11 12">
    <name type="scientific">Methylobacterium nonmethylotrophicum</name>
    <dbReference type="NCBI Taxonomy" id="1141884"/>
    <lineage>
        <taxon>Bacteria</taxon>
        <taxon>Pseudomonadati</taxon>
        <taxon>Pseudomonadota</taxon>
        <taxon>Alphaproteobacteria</taxon>
        <taxon>Hyphomicrobiales</taxon>
        <taxon>Methylobacteriaceae</taxon>
        <taxon>Methylobacterium</taxon>
    </lineage>
</organism>
<feature type="compositionally biased region" description="Low complexity" evidence="7">
    <location>
        <begin position="26"/>
        <end position="36"/>
    </location>
</feature>
<accession>A0A4Z0NVR3</accession>
<dbReference type="InterPro" id="IPR051125">
    <property type="entry name" value="ABC-4/HrtB_transporter"/>
</dbReference>
<keyword evidence="3" id="KW-1003">Cell membrane</keyword>
<comment type="caution">
    <text evidence="11">The sequence shown here is derived from an EMBL/GenBank/DDBJ whole genome shotgun (WGS) entry which is preliminary data.</text>
</comment>
<evidence type="ECO:0000313" key="12">
    <source>
        <dbReference type="Proteomes" id="UP000297535"/>
    </source>
</evidence>
<evidence type="ECO:0000256" key="3">
    <source>
        <dbReference type="ARBA" id="ARBA00022475"/>
    </source>
</evidence>
<feature type="transmembrane region" description="Helical" evidence="8">
    <location>
        <begin position="103"/>
        <end position="127"/>
    </location>
</feature>
<protein>
    <submittedName>
        <fullName evidence="11">FtsX-like permease family protein</fullName>
    </submittedName>
</protein>
<dbReference type="PANTHER" id="PTHR43738">
    <property type="entry name" value="ABC TRANSPORTER, MEMBRANE PROTEIN"/>
    <property type="match status" value="1"/>
</dbReference>
<proteinExistence type="predicted"/>
<dbReference type="InterPro" id="IPR003838">
    <property type="entry name" value="ABC3_permease_C"/>
</dbReference>
<gene>
    <name evidence="11" type="ORF">EU555_06525</name>
</gene>
<feature type="transmembrane region" description="Helical" evidence="8">
    <location>
        <begin position="368"/>
        <end position="385"/>
    </location>
</feature>
<sequence>MAEMRSPSGLPPGPLPDGVRSGTPEAAPARGLPSGSAAGGGFPRRPRPEAPARRAVTRGAAPADAGPREPVAAPVDTPRPRDAWGGMTTLLAWRNLRHDPVRFAATLIGIVFSVTLMTIQLCLLAGFGSTASGLVDHADADIWVTSRATINVDQSVVMPQRNFYKVLTVAGVAEAARMTVRFVEWRKPNGGSELVILVGSVIASRMGLPWNLVGLDPSRLNEPDAVAIDSLYARRLGVAEIGQEIEIRGRRARVIGFTDGVRTFTQSPYVFTSYNNALKFNDVRDGDTSYVLVRLAPGASRERVVADLKERVPDADVLTSAEFAERTRRFWIYATGAGLSLWLGAVLSALVGVAIVAQTLYAATLERLHEYATLVAMGAPARYLNLIVVKQALIAGVIGTALSFAISGLIVMVMHRGPVLLELTPGLVLGVSLFTLVMCMLASLLAVKKLVSIDPTSVFK</sequence>
<dbReference type="OrthoDB" id="8578584at2"/>
<dbReference type="Proteomes" id="UP000297535">
    <property type="component" value="Unassembled WGS sequence"/>
</dbReference>
<keyword evidence="12" id="KW-1185">Reference proteome</keyword>
<keyword evidence="6 8" id="KW-0472">Membrane</keyword>
<dbReference type="Pfam" id="PF12704">
    <property type="entry name" value="MacB_PCD"/>
    <property type="match status" value="1"/>
</dbReference>
<evidence type="ECO:0000313" key="11">
    <source>
        <dbReference type="EMBL" id="TGE01247.1"/>
    </source>
</evidence>
<dbReference type="GO" id="GO:0005886">
    <property type="term" value="C:plasma membrane"/>
    <property type="evidence" value="ECO:0007669"/>
    <property type="project" value="UniProtKB-SubCell"/>
</dbReference>
<evidence type="ECO:0000256" key="2">
    <source>
        <dbReference type="ARBA" id="ARBA00022448"/>
    </source>
</evidence>
<feature type="domain" description="MacB-like periplasmic core" evidence="10">
    <location>
        <begin position="104"/>
        <end position="310"/>
    </location>
</feature>
<evidence type="ECO:0000256" key="6">
    <source>
        <dbReference type="ARBA" id="ARBA00023136"/>
    </source>
</evidence>
<feature type="transmembrane region" description="Helical" evidence="8">
    <location>
        <begin position="392"/>
        <end position="414"/>
    </location>
</feature>
<name>A0A4Z0NVR3_9HYPH</name>
<keyword evidence="2" id="KW-0813">Transport</keyword>
<feature type="region of interest" description="Disordered" evidence="7">
    <location>
        <begin position="1"/>
        <end position="80"/>
    </location>
</feature>
<evidence type="ECO:0000259" key="9">
    <source>
        <dbReference type="Pfam" id="PF02687"/>
    </source>
</evidence>
<feature type="transmembrane region" description="Helical" evidence="8">
    <location>
        <begin position="330"/>
        <end position="356"/>
    </location>
</feature>
<evidence type="ECO:0000256" key="8">
    <source>
        <dbReference type="SAM" id="Phobius"/>
    </source>
</evidence>
<feature type="domain" description="ABC3 transporter permease C-terminal" evidence="9">
    <location>
        <begin position="344"/>
        <end position="455"/>
    </location>
</feature>
<dbReference type="PANTHER" id="PTHR43738:SF1">
    <property type="entry name" value="HEMIN TRANSPORT SYSTEM PERMEASE PROTEIN HRTB-RELATED"/>
    <property type="match status" value="1"/>
</dbReference>
<dbReference type="EMBL" id="SRLB01000004">
    <property type="protein sequence ID" value="TGE01247.1"/>
    <property type="molecule type" value="Genomic_DNA"/>
</dbReference>